<proteinExistence type="predicted"/>
<keyword evidence="2" id="KW-1185">Reference proteome</keyword>
<reference evidence="1" key="1">
    <citation type="submission" date="2022-08" db="EMBL/GenBank/DDBJ databases">
        <title>A Global Phylogenomic Analysis of the Shiitake Genus Lentinula.</title>
        <authorList>
            <consortium name="DOE Joint Genome Institute"/>
            <person name="Sierra-Patev S."/>
            <person name="Min B."/>
            <person name="Naranjo-Ortiz M."/>
            <person name="Looney B."/>
            <person name="Konkel Z."/>
            <person name="Slot J.C."/>
            <person name="Sakamoto Y."/>
            <person name="Steenwyk J.L."/>
            <person name="Rokas A."/>
            <person name="Carro J."/>
            <person name="Camarero S."/>
            <person name="Ferreira P."/>
            <person name="Molpeceres G."/>
            <person name="Ruiz-Duenas F.J."/>
            <person name="Serrano A."/>
            <person name="Henrissat B."/>
            <person name="Drula E."/>
            <person name="Hughes K.W."/>
            <person name="Mata J.L."/>
            <person name="Ishikawa N.K."/>
            <person name="Vargas-Isla R."/>
            <person name="Ushijima S."/>
            <person name="Smith C.A."/>
            <person name="Ahrendt S."/>
            <person name="Andreopoulos W."/>
            <person name="He G."/>
            <person name="Labutti K."/>
            <person name="Lipzen A."/>
            <person name="Ng V."/>
            <person name="Riley R."/>
            <person name="Sandor L."/>
            <person name="Barry K."/>
            <person name="Martinez A.T."/>
            <person name="Xiao Y."/>
            <person name="Gibbons J.G."/>
            <person name="Terashima K."/>
            <person name="Grigoriev I.V."/>
            <person name="Hibbett D.S."/>
        </authorList>
    </citation>
    <scope>NUCLEOTIDE SEQUENCE</scope>
    <source>
        <strain evidence="1">RHP3577 ss4</strain>
    </source>
</reference>
<protein>
    <submittedName>
        <fullName evidence="1">Uncharacterized protein</fullName>
    </submittedName>
</protein>
<sequence>MTTYKAQGQTMQTVIVDLESCTGTESPYVMVSWVTSLSSLLILRPFQCKRIQCRQSEDLR</sequence>
<dbReference type="EMBL" id="JANVFT010000067">
    <property type="protein sequence ID" value="KAJ4477601.1"/>
    <property type="molecule type" value="Genomic_DNA"/>
</dbReference>
<name>A0ABQ8V6X6_9AGAR</name>
<organism evidence="1 2">
    <name type="scientific">Lentinula lateritia</name>
    <dbReference type="NCBI Taxonomy" id="40482"/>
    <lineage>
        <taxon>Eukaryota</taxon>
        <taxon>Fungi</taxon>
        <taxon>Dikarya</taxon>
        <taxon>Basidiomycota</taxon>
        <taxon>Agaricomycotina</taxon>
        <taxon>Agaricomycetes</taxon>
        <taxon>Agaricomycetidae</taxon>
        <taxon>Agaricales</taxon>
        <taxon>Marasmiineae</taxon>
        <taxon>Omphalotaceae</taxon>
        <taxon>Lentinula</taxon>
    </lineage>
</organism>
<gene>
    <name evidence="1" type="ORF">C8R41DRAFT_772876</name>
</gene>
<accession>A0ABQ8V6X6</accession>
<dbReference type="Proteomes" id="UP001150217">
    <property type="component" value="Unassembled WGS sequence"/>
</dbReference>
<comment type="caution">
    <text evidence="1">The sequence shown here is derived from an EMBL/GenBank/DDBJ whole genome shotgun (WGS) entry which is preliminary data.</text>
</comment>
<evidence type="ECO:0000313" key="2">
    <source>
        <dbReference type="Proteomes" id="UP001150217"/>
    </source>
</evidence>
<evidence type="ECO:0000313" key="1">
    <source>
        <dbReference type="EMBL" id="KAJ4477601.1"/>
    </source>
</evidence>